<keyword evidence="1" id="KW-0812">Transmembrane</keyword>
<reference evidence="2" key="1">
    <citation type="submission" date="2018-02" db="EMBL/GenBank/DDBJ databases">
        <title>Rhizophora mucronata_Transcriptome.</title>
        <authorList>
            <person name="Meera S.P."/>
            <person name="Sreeshan A."/>
            <person name="Augustine A."/>
        </authorList>
    </citation>
    <scope>NUCLEOTIDE SEQUENCE</scope>
    <source>
        <tissue evidence="2">Leaf</tissue>
    </source>
</reference>
<feature type="transmembrane region" description="Helical" evidence="1">
    <location>
        <begin position="9"/>
        <end position="29"/>
    </location>
</feature>
<evidence type="ECO:0000256" key="1">
    <source>
        <dbReference type="SAM" id="Phobius"/>
    </source>
</evidence>
<dbReference type="EMBL" id="GGEC01078376">
    <property type="protein sequence ID" value="MBX58860.1"/>
    <property type="molecule type" value="Transcribed_RNA"/>
</dbReference>
<proteinExistence type="predicted"/>
<keyword evidence="1" id="KW-1133">Transmembrane helix</keyword>
<accession>A0A2P2PVU3</accession>
<evidence type="ECO:0000313" key="2">
    <source>
        <dbReference type="EMBL" id="MBX58860.1"/>
    </source>
</evidence>
<name>A0A2P2PVU3_RHIMU</name>
<dbReference type="AlphaFoldDB" id="A0A2P2PVU3"/>
<keyword evidence="1" id="KW-0472">Membrane</keyword>
<sequence>MESRVTRSWILLVGLTITVMLWHHILHFHTTGNRFLLIFCFLELIILSVLMYVC</sequence>
<feature type="transmembrane region" description="Helical" evidence="1">
    <location>
        <begin position="35"/>
        <end position="53"/>
    </location>
</feature>
<organism evidence="2">
    <name type="scientific">Rhizophora mucronata</name>
    <name type="common">Asiatic mangrove</name>
    <dbReference type="NCBI Taxonomy" id="61149"/>
    <lineage>
        <taxon>Eukaryota</taxon>
        <taxon>Viridiplantae</taxon>
        <taxon>Streptophyta</taxon>
        <taxon>Embryophyta</taxon>
        <taxon>Tracheophyta</taxon>
        <taxon>Spermatophyta</taxon>
        <taxon>Magnoliopsida</taxon>
        <taxon>eudicotyledons</taxon>
        <taxon>Gunneridae</taxon>
        <taxon>Pentapetalae</taxon>
        <taxon>rosids</taxon>
        <taxon>fabids</taxon>
        <taxon>Malpighiales</taxon>
        <taxon>Rhizophoraceae</taxon>
        <taxon>Rhizophora</taxon>
    </lineage>
</organism>
<protein>
    <submittedName>
        <fullName evidence="2">Uncharacterized protein</fullName>
    </submittedName>
</protein>